<name>A0ABQ8SKV7_PERAM</name>
<feature type="domain" description="Reverse transcriptase" evidence="1">
    <location>
        <begin position="115"/>
        <end position="198"/>
    </location>
</feature>
<dbReference type="PANTHER" id="PTHR47027:SF20">
    <property type="entry name" value="REVERSE TRANSCRIPTASE-LIKE PROTEIN WITH RNA-DIRECTED DNA POLYMERASE DOMAIN"/>
    <property type="match status" value="1"/>
</dbReference>
<dbReference type="EMBL" id="JAJSOF020000025">
    <property type="protein sequence ID" value="KAJ4434758.1"/>
    <property type="molecule type" value="Genomic_DNA"/>
</dbReference>
<dbReference type="InterPro" id="IPR000477">
    <property type="entry name" value="RT_dom"/>
</dbReference>
<dbReference type="Pfam" id="PF00078">
    <property type="entry name" value="RVT_1"/>
    <property type="match status" value="1"/>
</dbReference>
<keyword evidence="3" id="KW-1185">Reference proteome</keyword>
<dbReference type="PANTHER" id="PTHR47027">
    <property type="entry name" value="REVERSE TRANSCRIPTASE DOMAIN-CONTAINING PROTEIN"/>
    <property type="match status" value="1"/>
</dbReference>
<sequence>MSVNLLTCKRNSCGTKFRHTDDADIISTVTVERFFADPELGSGVVRFPYGLITLIAFSPTFSPNVRRMSVNKSLHENCVRVTRMTTASTVFMHRFVIGVLGHFAYSVQMKLYNSYSVMVRKSFSTYPDDVIILANTEDNLQMTIHRLFKKAKEYNLEISIHKTKTMAFIGKNSIRTKIVINNSGVEQVNAFTYLGCNLSYIHSRDIDNKLVKFQQLLRTIRNTLFKKVRQDTILKFYKTMAIPTLLYGSETWTLTTSQLKRIEAAEMRLLRPLAGYTLYDHKYNEDVRQELNIAAITETIHKYRSNWHEHVLRMPNDRLPRRLLNYRPLGYRDRGRPKKRWRDQLFT</sequence>
<comment type="caution">
    <text evidence="2">The sequence shown here is derived from an EMBL/GenBank/DDBJ whole genome shotgun (WGS) entry which is preliminary data.</text>
</comment>
<accession>A0ABQ8SKV7</accession>
<organism evidence="2 3">
    <name type="scientific">Periplaneta americana</name>
    <name type="common">American cockroach</name>
    <name type="synonym">Blatta americana</name>
    <dbReference type="NCBI Taxonomy" id="6978"/>
    <lineage>
        <taxon>Eukaryota</taxon>
        <taxon>Metazoa</taxon>
        <taxon>Ecdysozoa</taxon>
        <taxon>Arthropoda</taxon>
        <taxon>Hexapoda</taxon>
        <taxon>Insecta</taxon>
        <taxon>Pterygota</taxon>
        <taxon>Neoptera</taxon>
        <taxon>Polyneoptera</taxon>
        <taxon>Dictyoptera</taxon>
        <taxon>Blattodea</taxon>
        <taxon>Blattoidea</taxon>
        <taxon>Blattidae</taxon>
        <taxon>Blattinae</taxon>
        <taxon>Periplaneta</taxon>
    </lineage>
</organism>
<proteinExistence type="predicted"/>
<reference evidence="2 3" key="1">
    <citation type="journal article" date="2022" name="Allergy">
        <title>Genome assembly and annotation of Periplaneta americana reveal a comprehensive cockroach allergen profile.</title>
        <authorList>
            <person name="Wang L."/>
            <person name="Xiong Q."/>
            <person name="Saelim N."/>
            <person name="Wang L."/>
            <person name="Nong W."/>
            <person name="Wan A.T."/>
            <person name="Shi M."/>
            <person name="Liu X."/>
            <person name="Cao Q."/>
            <person name="Hui J.H.L."/>
            <person name="Sookrung N."/>
            <person name="Leung T.F."/>
            <person name="Tungtrongchitr A."/>
            <person name="Tsui S.K.W."/>
        </authorList>
    </citation>
    <scope>NUCLEOTIDE SEQUENCE [LARGE SCALE GENOMIC DNA]</scope>
    <source>
        <strain evidence="2">PWHHKU_190912</strain>
    </source>
</reference>
<evidence type="ECO:0000313" key="3">
    <source>
        <dbReference type="Proteomes" id="UP001148838"/>
    </source>
</evidence>
<dbReference type="Proteomes" id="UP001148838">
    <property type="component" value="Unassembled WGS sequence"/>
</dbReference>
<gene>
    <name evidence="2" type="ORF">ANN_23327</name>
</gene>
<evidence type="ECO:0000313" key="2">
    <source>
        <dbReference type="EMBL" id="KAJ4434758.1"/>
    </source>
</evidence>
<evidence type="ECO:0000259" key="1">
    <source>
        <dbReference type="Pfam" id="PF00078"/>
    </source>
</evidence>
<protein>
    <recommendedName>
        <fullName evidence="1">Reverse transcriptase domain-containing protein</fullName>
    </recommendedName>
</protein>